<name>A0A6J6EJ70_9ZZZZ</name>
<protein>
    <submittedName>
        <fullName evidence="8">Unannotated protein</fullName>
    </submittedName>
</protein>
<sequence length="158" mass="17170">MNDYPPPPPLSDFSMESDRLASIGQRALAQVLDSFIIGIPLFILTLSFGADLTDTEDSNLLWLTLLWLGVSLLYNTAFIATSGATLGKRIMKLRVVNRTDGSPVNWTYAAVRALVPTVAGVVPVIGFALNIAVYVRAIFHPYRQGLHDAAAGTIVVRR</sequence>
<dbReference type="AlphaFoldDB" id="A0A6J6EJ70"/>
<keyword evidence="2" id="KW-1003">Cell membrane</keyword>
<evidence type="ECO:0000256" key="3">
    <source>
        <dbReference type="ARBA" id="ARBA00022692"/>
    </source>
</evidence>
<feature type="transmembrane region" description="Helical" evidence="6">
    <location>
        <begin position="106"/>
        <end position="135"/>
    </location>
</feature>
<dbReference type="GO" id="GO:0005886">
    <property type="term" value="C:plasma membrane"/>
    <property type="evidence" value="ECO:0007669"/>
    <property type="project" value="UniProtKB-SubCell"/>
</dbReference>
<reference evidence="8" key="1">
    <citation type="submission" date="2020-05" db="EMBL/GenBank/DDBJ databases">
        <authorList>
            <person name="Chiriac C."/>
            <person name="Salcher M."/>
            <person name="Ghai R."/>
            <person name="Kavagutti S V."/>
        </authorList>
    </citation>
    <scope>NUCLEOTIDE SEQUENCE</scope>
</reference>
<feature type="transmembrane region" description="Helical" evidence="6">
    <location>
        <begin position="27"/>
        <end position="48"/>
    </location>
</feature>
<feature type="domain" description="RDD" evidence="7">
    <location>
        <begin position="20"/>
        <end position="152"/>
    </location>
</feature>
<keyword evidence="3 6" id="KW-0812">Transmembrane</keyword>
<dbReference type="Pfam" id="PF06271">
    <property type="entry name" value="RDD"/>
    <property type="match status" value="1"/>
</dbReference>
<dbReference type="InterPro" id="IPR051791">
    <property type="entry name" value="Pra-immunoreactive"/>
</dbReference>
<evidence type="ECO:0000256" key="1">
    <source>
        <dbReference type="ARBA" id="ARBA00004651"/>
    </source>
</evidence>
<organism evidence="8">
    <name type="scientific">freshwater metagenome</name>
    <dbReference type="NCBI Taxonomy" id="449393"/>
    <lineage>
        <taxon>unclassified sequences</taxon>
        <taxon>metagenomes</taxon>
        <taxon>ecological metagenomes</taxon>
    </lineage>
</organism>
<comment type="subcellular location">
    <subcellularLocation>
        <location evidence="1">Cell membrane</location>
        <topology evidence="1">Multi-pass membrane protein</topology>
    </subcellularLocation>
</comment>
<dbReference type="PANTHER" id="PTHR36115:SF4">
    <property type="entry name" value="MEMBRANE PROTEIN"/>
    <property type="match status" value="1"/>
</dbReference>
<dbReference type="InterPro" id="IPR010432">
    <property type="entry name" value="RDD"/>
</dbReference>
<dbReference type="EMBL" id="CAEZTS010000042">
    <property type="protein sequence ID" value="CAB4575365.1"/>
    <property type="molecule type" value="Genomic_DNA"/>
</dbReference>
<evidence type="ECO:0000259" key="7">
    <source>
        <dbReference type="Pfam" id="PF06271"/>
    </source>
</evidence>
<proteinExistence type="predicted"/>
<feature type="transmembrane region" description="Helical" evidence="6">
    <location>
        <begin position="60"/>
        <end position="86"/>
    </location>
</feature>
<keyword evidence="4 6" id="KW-1133">Transmembrane helix</keyword>
<evidence type="ECO:0000256" key="5">
    <source>
        <dbReference type="ARBA" id="ARBA00023136"/>
    </source>
</evidence>
<gene>
    <name evidence="8" type="ORF">UFOPK1722_00642</name>
</gene>
<evidence type="ECO:0000256" key="4">
    <source>
        <dbReference type="ARBA" id="ARBA00022989"/>
    </source>
</evidence>
<keyword evidence="5 6" id="KW-0472">Membrane</keyword>
<evidence type="ECO:0000313" key="8">
    <source>
        <dbReference type="EMBL" id="CAB4575365.1"/>
    </source>
</evidence>
<accession>A0A6J6EJ70</accession>
<evidence type="ECO:0000256" key="6">
    <source>
        <dbReference type="SAM" id="Phobius"/>
    </source>
</evidence>
<dbReference type="PANTHER" id="PTHR36115">
    <property type="entry name" value="PROLINE-RICH ANTIGEN HOMOLOG-RELATED"/>
    <property type="match status" value="1"/>
</dbReference>
<evidence type="ECO:0000256" key="2">
    <source>
        <dbReference type="ARBA" id="ARBA00022475"/>
    </source>
</evidence>